<feature type="region of interest" description="Disordered" evidence="1">
    <location>
        <begin position="216"/>
        <end position="241"/>
    </location>
</feature>
<evidence type="ECO:0000313" key="3">
    <source>
        <dbReference type="Proteomes" id="UP001296873"/>
    </source>
</evidence>
<sequence length="376" mass="40486">MRGLADTGGRSTFVNAARRRAHGRAPNRPGTGIGRAACRLAPGSARVPPTLAAVGRVAKDANRARPRCRAGPATGEGRQARRSQAPTVHRDPGVMTDHATVSSLPLRRRLRAWTAGALAAALAVGAGVPGAQAMVPHKAVYELSLAKARSSQAVNAISGTIVFTWRDVCDGWSVDYKAEMRVSFGARGTQQTAWQYSAWEGDDGKRFRFFTRRATAGGEPERRRGSARITPGEGGTATLEQPEARTVDLPADTMFPKAHSEAILERAKAGETFFWRYVFDGTGDGDGLFGVNAIILKELEANTALPIDHPLVRDQRSWRVQLAYFPSGQEESTPESEQVTRLFANGVAGSIEIDYGDFVVDAELSELTELQAEACE</sequence>
<evidence type="ECO:0008006" key="4">
    <source>
        <dbReference type="Google" id="ProtNLM"/>
    </source>
</evidence>
<comment type="caution">
    <text evidence="2">The sequence shown here is derived from an EMBL/GenBank/DDBJ whole genome shotgun (WGS) entry which is preliminary data.</text>
</comment>
<gene>
    <name evidence="2" type="ORF">CKO28_12610</name>
</gene>
<dbReference type="EMBL" id="NRRL01000032">
    <property type="protein sequence ID" value="MBK1668872.1"/>
    <property type="molecule type" value="Genomic_DNA"/>
</dbReference>
<evidence type="ECO:0000256" key="1">
    <source>
        <dbReference type="SAM" id="MobiDB-lite"/>
    </source>
</evidence>
<dbReference type="InterPro" id="IPR015000">
    <property type="entry name" value="EipB-like"/>
</dbReference>
<dbReference type="Pfam" id="PF08904">
    <property type="entry name" value="EipB_like"/>
    <property type="match status" value="1"/>
</dbReference>
<evidence type="ECO:0000313" key="2">
    <source>
        <dbReference type="EMBL" id="MBK1668872.1"/>
    </source>
</evidence>
<feature type="region of interest" description="Disordered" evidence="1">
    <location>
        <begin position="58"/>
        <end position="96"/>
    </location>
</feature>
<dbReference type="Proteomes" id="UP001296873">
    <property type="component" value="Unassembled WGS sequence"/>
</dbReference>
<keyword evidence="3" id="KW-1185">Reference proteome</keyword>
<name>A0ABS1DG03_9PROT</name>
<accession>A0ABS1DG03</accession>
<protein>
    <recommendedName>
        <fullName evidence="4">DUF1849 domain-containing protein</fullName>
    </recommendedName>
</protein>
<reference evidence="2 3" key="1">
    <citation type="journal article" date="2020" name="Microorganisms">
        <title>Osmotic Adaptation and Compatible Solute Biosynthesis of Phototrophic Bacteria as Revealed from Genome Analyses.</title>
        <authorList>
            <person name="Imhoff J.F."/>
            <person name="Rahn T."/>
            <person name="Kunzel S."/>
            <person name="Keller A."/>
            <person name="Neulinger S.C."/>
        </authorList>
    </citation>
    <scope>NUCLEOTIDE SEQUENCE [LARGE SCALE GENOMIC DNA]</scope>
    <source>
        <strain evidence="2 3">DSM 9895</strain>
    </source>
</reference>
<proteinExistence type="predicted"/>
<organism evidence="2 3">
    <name type="scientific">Rhodovibrio sodomensis</name>
    <dbReference type="NCBI Taxonomy" id="1088"/>
    <lineage>
        <taxon>Bacteria</taxon>
        <taxon>Pseudomonadati</taxon>
        <taxon>Pseudomonadota</taxon>
        <taxon>Alphaproteobacteria</taxon>
        <taxon>Rhodospirillales</taxon>
        <taxon>Rhodovibrionaceae</taxon>
        <taxon>Rhodovibrio</taxon>
    </lineage>
</organism>